<sequence length="288" mass="32325">MAVKRRKRKPGSLSHGRPATLKKPTPSLSAKATRTLIRSHHRLEKALTKAEKEGDAEAIAQIRKQISDQGGLESYQQASITGQSTERGGDSSKVLLEWLEPHLKDARAARKARKVTVLEVGALSIENAISQSAHFEVTRIDLNSQHPQIKKQDFMERHIPTKDEDKFDVLSLSLVLNYVPDAGGRGKMLARTTPFLRILPKPESQGLFPSLFLVLPAPCMTNSRYMNEEVLGDMMKSLGYILQKRKLSSKLVYYLWVYEATSPRPATVHFPKKEVNPGKTRNNFCITL</sequence>
<dbReference type="AlphaFoldDB" id="A0A9P4M1Z5"/>
<feature type="binding site" evidence="4">
    <location>
        <position position="121"/>
    </location>
    <ligand>
        <name>S-adenosyl-L-methionine</name>
        <dbReference type="ChEBI" id="CHEBI:59789"/>
    </ligand>
</feature>
<organism evidence="6 7">
    <name type="scientific">Rhizodiscina lignyota</name>
    <dbReference type="NCBI Taxonomy" id="1504668"/>
    <lineage>
        <taxon>Eukaryota</taxon>
        <taxon>Fungi</taxon>
        <taxon>Dikarya</taxon>
        <taxon>Ascomycota</taxon>
        <taxon>Pezizomycotina</taxon>
        <taxon>Dothideomycetes</taxon>
        <taxon>Pleosporomycetidae</taxon>
        <taxon>Aulographales</taxon>
        <taxon>Rhizodiscinaceae</taxon>
        <taxon>Rhizodiscina</taxon>
    </lineage>
</organism>
<evidence type="ECO:0000256" key="1">
    <source>
        <dbReference type="ARBA" id="ARBA00022603"/>
    </source>
</evidence>
<feature type="compositionally biased region" description="Polar residues" evidence="5">
    <location>
        <begin position="74"/>
        <end position="86"/>
    </location>
</feature>
<dbReference type="InterPro" id="IPR021867">
    <property type="entry name" value="Bmt2/SAMTOR"/>
</dbReference>
<protein>
    <recommendedName>
        <fullName evidence="4">25S rRNA adenine-N(1) methyltransferase</fullName>
        <ecNumber evidence="4">2.1.1.-</ecNumber>
    </recommendedName>
</protein>
<evidence type="ECO:0000256" key="2">
    <source>
        <dbReference type="ARBA" id="ARBA00022679"/>
    </source>
</evidence>
<accession>A0A9P4M1Z5</accession>
<dbReference type="Pfam" id="PF11968">
    <property type="entry name" value="Bmt2"/>
    <property type="match status" value="1"/>
</dbReference>
<comment type="function">
    <text evidence="4">S-adenosyl-L-methionine-dependent methyltransferase that specifically methylates the N(1) position of an adenine present in helix 65 in 25S rRNA.</text>
</comment>
<gene>
    <name evidence="6" type="ORF">NA57DRAFT_45001</name>
</gene>
<name>A0A9P4M1Z5_9PEZI</name>
<evidence type="ECO:0000256" key="4">
    <source>
        <dbReference type="HAMAP-Rule" id="MF_03044"/>
    </source>
</evidence>
<feature type="binding site" evidence="4">
    <location>
        <position position="141"/>
    </location>
    <ligand>
        <name>S-adenosyl-L-methionine</name>
        <dbReference type="ChEBI" id="CHEBI:59789"/>
    </ligand>
</feature>
<keyword evidence="4" id="KW-0539">Nucleus</keyword>
<keyword evidence="3 4" id="KW-0949">S-adenosyl-L-methionine</keyword>
<feature type="region of interest" description="Disordered" evidence="5">
    <location>
        <begin position="70"/>
        <end position="89"/>
    </location>
</feature>
<comment type="caution">
    <text evidence="6">The sequence shown here is derived from an EMBL/GenBank/DDBJ whole genome shotgun (WGS) entry which is preliminary data.</text>
</comment>
<comment type="subcellular location">
    <subcellularLocation>
        <location evidence="4">Nucleus</location>
        <location evidence="4">Nucleolus</location>
    </subcellularLocation>
</comment>
<dbReference type="EMBL" id="ML978132">
    <property type="protein sequence ID" value="KAF2095156.1"/>
    <property type="molecule type" value="Genomic_DNA"/>
</dbReference>
<evidence type="ECO:0000313" key="6">
    <source>
        <dbReference type="EMBL" id="KAF2095156.1"/>
    </source>
</evidence>
<feature type="region of interest" description="Disordered" evidence="5">
    <location>
        <begin position="1"/>
        <end position="32"/>
    </location>
</feature>
<reference evidence="6" key="1">
    <citation type="journal article" date="2020" name="Stud. Mycol.">
        <title>101 Dothideomycetes genomes: a test case for predicting lifestyles and emergence of pathogens.</title>
        <authorList>
            <person name="Haridas S."/>
            <person name="Albert R."/>
            <person name="Binder M."/>
            <person name="Bloem J."/>
            <person name="Labutti K."/>
            <person name="Salamov A."/>
            <person name="Andreopoulos B."/>
            <person name="Baker S."/>
            <person name="Barry K."/>
            <person name="Bills G."/>
            <person name="Bluhm B."/>
            <person name="Cannon C."/>
            <person name="Castanera R."/>
            <person name="Culley D."/>
            <person name="Daum C."/>
            <person name="Ezra D."/>
            <person name="Gonzalez J."/>
            <person name="Henrissat B."/>
            <person name="Kuo A."/>
            <person name="Liang C."/>
            <person name="Lipzen A."/>
            <person name="Lutzoni F."/>
            <person name="Magnuson J."/>
            <person name="Mondo S."/>
            <person name="Nolan M."/>
            <person name="Ohm R."/>
            <person name="Pangilinan J."/>
            <person name="Park H.-J."/>
            <person name="Ramirez L."/>
            <person name="Alfaro M."/>
            <person name="Sun H."/>
            <person name="Tritt A."/>
            <person name="Yoshinaga Y."/>
            <person name="Zwiers L.-H."/>
            <person name="Turgeon B."/>
            <person name="Goodwin S."/>
            <person name="Spatafora J."/>
            <person name="Crous P."/>
            <person name="Grigoriev I."/>
        </authorList>
    </citation>
    <scope>NUCLEOTIDE SEQUENCE</scope>
    <source>
        <strain evidence="6">CBS 133067</strain>
    </source>
</reference>
<dbReference type="EC" id="2.1.1.-" evidence="4"/>
<keyword evidence="1 4" id="KW-0489">Methyltransferase</keyword>
<dbReference type="GO" id="GO:0016433">
    <property type="term" value="F:rRNA (adenine) methyltransferase activity"/>
    <property type="evidence" value="ECO:0007669"/>
    <property type="project" value="UniProtKB-UniRule"/>
</dbReference>
<dbReference type="PANTHER" id="PTHR21008">
    <property type="entry name" value="S-ADENOSYLMETHIONINE SENSOR UPSTREAM OF MTORC1-RELATED"/>
    <property type="match status" value="1"/>
</dbReference>
<dbReference type="PANTHER" id="PTHR21008:SF1">
    <property type="entry name" value="25S RRNA (ADENINE(2142)-N(1))-METHYLTRANSFERASE"/>
    <property type="match status" value="1"/>
</dbReference>
<evidence type="ECO:0000313" key="7">
    <source>
        <dbReference type="Proteomes" id="UP000799772"/>
    </source>
</evidence>
<evidence type="ECO:0000256" key="5">
    <source>
        <dbReference type="SAM" id="MobiDB-lite"/>
    </source>
</evidence>
<comment type="similarity">
    <text evidence="4">Belongs to the BMT2 family.</text>
</comment>
<proteinExistence type="inferred from homology"/>
<evidence type="ECO:0000256" key="3">
    <source>
        <dbReference type="ARBA" id="ARBA00022691"/>
    </source>
</evidence>
<dbReference type="OrthoDB" id="5954793at2759"/>
<dbReference type="GO" id="GO:0005730">
    <property type="term" value="C:nucleolus"/>
    <property type="evidence" value="ECO:0007669"/>
    <property type="project" value="UniProtKB-SubCell"/>
</dbReference>
<keyword evidence="7" id="KW-1185">Reference proteome</keyword>
<dbReference type="Proteomes" id="UP000799772">
    <property type="component" value="Unassembled WGS sequence"/>
</dbReference>
<feature type="compositionally biased region" description="Basic residues" evidence="5">
    <location>
        <begin position="1"/>
        <end position="10"/>
    </location>
</feature>
<dbReference type="HAMAP" id="MF_03044">
    <property type="entry name" value="BMT2"/>
    <property type="match status" value="1"/>
</dbReference>
<keyword evidence="2 4" id="KW-0808">Transferase</keyword>